<sequence length="132" mass="15198">LDRTGALGGGAPSVTVLSKRLYGCSYKKLSLRRKRAVKMAQRREWKWEYHHDHGRVYSTSCTRTLSYNEHDGPCFSCFSLLLSKSFRVSIAVKKPSLENYKYLNKEFRNETLSMIFARSCGLEDMVKQVSGF</sequence>
<evidence type="ECO:0000313" key="2">
    <source>
        <dbReference type="Proteomes" id="UP001163846"/>
    </source>
</evidence>
<accession>A0AA38PE87</accession>
<feature type="non-terminal residue" evidence="1">
    <location>
        <position position="132"/>
    </location>
</feature>
<protein>
    <submittedName>
        <fullName evidence="1">Uncharacterized protein</fullName>
    </submittedName>
</protein>
<evidence type="ECO:0000313" key="1">
    <source>
        <dbReference type="EMBL" id="KAJ3841313.1"/>
    </source>
</evidence>
<proteinExistence type="predicted"/>
<organism evidence="1 2">
    <name type="scientific">Lentinula raphanica</name>
    <dbReference type="NCBI Taxonomy" id="153919"/>
    <lineage>
        <taxon>Eukaryota</taxon>
        <taxon>Fungi</taxon>
        <taxon>Dikarya</taxon>
        <taxon>Basidiomycota</taxon>
        <taxon>Agaricomycotina</taxon>
        <taxon>Agaricomycetes</taxon>
        <taxon>Agaricomycetidae</taxon>
        <taxon>Agaricales</taxon>
        <taxon>Marasmiineae</taxon>
        <taxon>Omphalotaceae</taxon>
        <taxon>Lentinula</taxon>
    </lineage>
</organism>
<dbReference type="AlphaFoldDB" id="A0AA38PE87"/>
<keyword evidence="2" id="KW-1185">Reference proteome</keyword>
<comment type="caution">
    <text evidence="1">The sequence shown here is derived from an EMBL/GenBank/DDBJ whole genome shotgun (WGS) entry which is preliminary data.</text>
</comment>
<reference evidence="1" key="1">
    <citation type="submission" date="2022-08" db="EMBL/GenBank/DDBJ databases">
        <authorList>
            <consortium name="DOE Joint Genome Institute"/>
            <person name="Min B."/>
            <person name="Riley R."/>
            <person name="Sierra-Patev S."/>
            <person name="Naranjo-Ortiz M."/>
            <person name="Looney B."/>
            <person name="Konkel Z."/>
            <person name="Slot J.C."/>
            <person name="Sakamoto Y."/>
            <person name="Steenwyk J.L."/>
            <person name="Rokas A."/>
            <person name="Carro J."/>
            <person name="Camarero S."/>
            <person name="Ferreira P."/>
            <person name="Molpeceres G."/>
            <person name="Ruiz-Duenas F.J."/>
            <person name="Serrano A."/>
            <person name="Henrissat B."/>
            <person name="Drula E."/>
            <person name="Hughes K.W."/>
            <person name="Mata J.L."/>
            <person name="Ishikawa N.K."/>
            <person name="Vargas-Isla R."/>
            <person name="Ushijima S."/>
            <person name="Smith C.A."/>
            <person name="Ahrendt S."/>
            <person name="Andreopoulos W."/>
            <person name="He G."/>
            <person name="Labutti K."/>
            <person name="Lipzen A."/>
            <person name="Ng V."/>
            <person name="Sandor L."/>
            <person name="Barry K."/>
            <person name="Martinez A.T."/>
            <person name="Xiao Y."/>
            <person name="Gibbons J.G."/>
            <person name="Terashima K."/>
            <person name="Hibbett D.S."/>
            <person name="Grigoriev I.V."/>
        </authorList>
    </citation>
    <scope>NUCLEOTIDE SEQUENCE</scope>
    <source>
        <strain evidence="1">TFB9207</strain>
    </source>
</reference>
<dbReference type="EMBL" id="MU806044">
    <property type="protein sequence ID" value="KAJ3841313.1"/>
    <property type="molecule type" value="Genomic_DNA"/>
</dbReference>
<gene>
    <name evidence="1" type="ORF">F5878DRAFT_520440</name>
</gene>
<feature type="non-terminal residue" evidence="1">
    <location>
        <position position="1"/>
    </location>
</feature>
<name>A0AA38PE87_9AGAR</name>
<dbReference type="Proteomes" id="UP001163846">
    <property type="component" value="Unassembled WGS sequence"/>
</dbReference>